<dbReference type="NCBIfam" id="TIGR00180">
    <property type="entry name" value="parB_part"/>
    <property type="match status" value="1"/>
</dbReference>
<evidence type="ECO:0000259" key="5">
    <source>
        <dbReference type="SMART" id="SM00470"/>
    </source>
</evidence>
<dbReference type="Pfam" id="PF17762">
    <property type="entry name" value="HTH_ParB"/>
    <property type="match status" value="1"/>
</dbReference>
<protein>
    <submittedName>
        <fullName evidence="6">ParB/RepB/Spo0J family partition protein ParB</fullName>
    </submittedName>
</protein>
<dbReference type="Gene3D" id="3.90.1530.30">
    <property type="match status" value="1"/>
</dbReference>
<dbReference type="Proteomes" id="UP001595748">
    <property type="component" value="Unassembled WGS sequence"/>
</dbReference>
<accession>A0ABV8AES1</accession>
<evidence type="ECO:0000256" key="2">
    <source>
        <dbReference type="ARBA" id="ARBA00022829"/>
    </source>
</evidence>
<dbReference type="Pfam" id="PF23552">
    <property type="entry name" value="ParB_C"/>
    <property type="match status" value="1"/>
</dbReference>
<dbReference type="PANTHER" id="PTHR33375">
    <property type="entry name" value="CHROMOSOME-PARTITIONING PROTEIN PARB-RELATED"/>
    <property type="match status" value="1"/>
</dbReference>
<feature type="region of interest" description="Disordered" evidence="4">
    <location>
        <begin position="1"/>
        <end position="26"/>
    </location>
</feature>
<dbReference type="InterPro" id="IPR003115">
    <property type="entry name" value="ParB_N"/>
</dbReference>
<proteinExistence type="inferred from homology"/>
<dbReference type="SMART" id="SM00470">
    <property type="entry name" value="ParB"/>
    <property type="match status" value="1"/>
</dbReference>
<dbReference type="InterPro" id="IPR036086">
    <property type="entry name" value="ParB/Sulfiredoxin_sf"/>
</dbReference>
<dbReference type="PANTHER" id="PTHR33375:SF1">
    <property type="entry name" value="CHROMOSOME-PARTITIONING PROTEIN PARB-RELATED"/>
    <property type="match status" value="1"/>
</dbReference>
<dbReference type="RefSeq" id="WP_380081047.1">
    <property type="nucleotide sequence ID" value="NZ_JBHRZF010000231.1"/>
</dbReference>
<keyword evidence="3" id="KW-0238">DNA-binding</keyword>
<dbReference type="Gene3D" id="1.10.10.2830">
    <property type="match status" value="1"/>
</dbReference>
<keyword evidence="7" id="KW-1185">Reference proteome</keyword>
<gene>
    <name evidence="6" type="primary">parB</name>
    <name evidence="6" type="ORF">ACFOPQ_20325</name>
</gene>
<dbReference type="EMBL" id="JBHRZF010000231">
    <property type="protein sequence ID" value="MFC3863111.1"/>
    <property type="molecule type" value="Genomic_DNA"/>
</dbReference>
<organism evidence="6 7">
    <name type="scientific">Deinococcus antarcticus</name>
    <dbReference type="NCBI Taxonomy" id="1298767"/>
    <lineage>
        <taxon>Bacteria</taxon>
        <taxon>Thermotogati</taxon>
        <taxon>Deinococcota</taxon>
        <taxon>Deinococci</taxon>
        <taxon>Deinococcales</taxon>
        <taxon>Deinococcaceae</taxon>
        <taxon>Deinococcus</taxon>
    </lineage>
</organism>
<comment type="similarity">
    <text evidence="1">Belongs to the ParB family.</text>
</comment>
<dbReference type="InterPro" id="IPR050336">
    <property type="entry name" value="Chromosome_partition/occlusion"/>
</dbReference>
<dbReference type="InterPro" id="IPR041468">
    <property type="entry name" value="HTH_ParB/Spo0J"/>
</dbReference>
<dbReference type="SUPFAM" id="SSF110849">
    <property type="entry name" value="ParB/Sulfiredoxin"/>
    <property type="match status" value="1"/>
</dbReference>
<comment type="caution">
    <text evidence="6">The sequence shown here is derived from an EMBL/GenBank/DDBJ whole genome shotgun (WGS) entry which is preliminary data.</text>
</comment>
<evidence type="ECO:0000313" key="6">
    <source>
        <dbReference type="EMBL" id="MFC3863111.1"/>
    </source>
</evidence>
<dbReference type="CDD" id="cd16393">
    <property type="entry name" value="SPO0J_N"/>
    <property type="match status" value="1"/>
</dbReference>
<sequence length="281" mass="31069">MSKKSSLGRGLNALIPNKKGTEAGGSTQVQTLNLERVTQAAYQPRQVFEPESLAELAQSIREKGVLQPLLVRPRGDAFEIVAGERRWRASQLAGLTEIPVIIRDLADREALEIAIIENLQREDLGPLEEARAYQALLDHGLNQEGVAQAVGKGRSTVTNALRLLSLPESALKALDSGAISAGHARAILAQPEKDRAWALEQITARRLNVREAEALKRETKTHQPIKVNPPRAYKQVELDLSRRTGTKVRITGEDKGKVEFNYASREELDRILHLLGYEADE</sequence>
<reference evidence="7" key="1">
    <citation type="journal article" date="2019" name="Int. J. Syst. Evol. Microbiol.">
        <title>The Global Catalogue of Microorganisms (GCM) 10K type strain sequencing project: providing services to taxonomists for standard genome sequencing and annotation.</title>
        <authorList>
            <consortium name="The Broad Institute Genomics Platform"/>
            <consortium name="The Broad Institute Genome Sequencing Center for Infectious Disease"/>
            <person name="Wu L."/>
            <person name="Ma J."/>
        </authorList>
    </citation>
    <scope>NUCLEOTIDE SEQUENCE [LARGE SCALE GENOMIC DNA]</scope>
    <source>
        <strain evidence="7">CCTCC AB 2013263</strain>
    </source>
</reference>
<evidence type="ECO:0000256" key="3">
    <source>
        <dbReference type="ARBA" id="ARBA00023125"/>
    </source>
</evidence>
<evidence type="ECO:0000256" key="4">
    <source>
        <dbReference type="SAM" id="MobiDB-lite"/>
    </source>
</evidence>
<dbReference type="SUPFAM" id="SSF109709">
    <property type="entry name" value="KorB DNA-binding domain-like"/>
    <property type="match status" value="1"/>
</dbReference>
<dbReference type="InterPro" id="IPR057240">
    <property type="entry name" value="ParB_dimer_C"/>
</dbReference>
<keyword evidence="2" id="KW-0159">Chromosome partition</keyword>
<name>A0ABV8AES1_9DEIO</name>
<dbReference type="InterPro" id="IPR004437">
    <property type="entry name" value="ParB/RepB/Spo0J"/>
</dbReference>
<evidence type="ECO:0000256" key="1">
    <source>
        <dbReference type="ARBA" id="ARBA00006295"/>
    </source>
</evidence>
<evidence type="ECO:0000313" key="7">
    <source>
        <dbReference type="Proteomes" id="UP001595748"/>
    </source>
</evidence>
<dbReference type="Pfam" id="PF02195">
    <property type="entry name" value="ParB_N"/>
    <property type="match status" value="1"/>
</dbReference>
<feature type="domain" description="ParB-like N-terminal" evidence="5">
    <location>
        <begin position="30"/>
        <end position="119"/>
    </location>
</feature>